<feature type="binding site" evidence="11">
    <location>
        <begin position="97"/>
        <end position="104"/>
    </location>
    <ligand>
        <name>ATP</name>
        <dbReference type="ChEBI" id="CHEBI:30616"/>
    </ligand>
</feature>
<evidence type="ECO:0000256" key="3">
    <source>
        <dbReference type="ARBA" id="ARBA00022763"/>
    </source>
</evidence>
<keyword evidence="2 11" id="KW-0547">Nucleotide-binding</keyword>
<feature type="short sequence motif" description="RadA KNRFG motif" evidence="11">
    <location>
        <begin position="258"/>
        <end position="262"/>
    </location>
</feature>
<keyword evidence="8 11" id="KW-0346">Stress response</keyword>
<comment type="function">
    <text evidence="11">Plays a role in repairing double-strand DNA breaks, probably involving stabilizing or processing branched DNA or blocked replication forks.</text>
</comment>
<feature type="domain" description="RecA family profile 1" evidence="14">
    <location>
        <begin position="68"/>
        <end position="221"/>
    </location>
</feature>
<dbReference type="InterPro" id="IPR014721">
    <property type="entry name" value="Ribsml_uS5_D2-typ_fold_subgr"/>
</dbReference>
<dbReference type="InterPro" id="IPR020588">
    <property type="entry name" value="RecA_ATP-bd"/>
</dbReference>
<dbReference type="EMBL" id="FPIW01000053">
    <property type="protein sequence ID" value="SFW65059.1"/>
    <property type="molecule type" value="Genomic_DNA"/>
</dbReference>
<evidence type="ECO:0000256" key="9">
    <source>
        <dbReference type="ARBA" id="ARBA00023125"/>
    </source>
</evidence>
<comment type="domain">
    <text evidence="11">The middle region has homology to RecA with ATPase motifs including the RadA KNRFG motif, while the C-terminus is homologous to Lon protease.</text>
</comment>
<dbReference type="Gene3D" id="3.40.50.300">
    <property type="entry name" value="P-loop containing nucleotide triphosphate hydrolases"/>
    <property type="match status" value="1"/>
</dbReference>
<dbReference type="Gene3D" id="3.30.230.10">
    <property type="match status" value="1"/>
</dbReference>
<dbReference type="RefSeq" id="WP_012625058.1">
    <property type="nucleotide sequence ID" value="NZ_FPIW01000053.1"/>
</dbReference>
<name>A0AA94L307_DESDE</name>
<dbReference type="InterPro" id="IPR020568">
    <property type="entry name" value="Ribosomal_Su5_D2-typ_SF"/>
</dbReference>
<dbReference type="GO" id="GO:0005524">
    <property type="term" value="F:ATP binding"/>
    <property type="evidence" value="ECO:0007669"/>
    <property type="project" value="UniProtKB-UniRule"/>
</dbReference>
<dbReference type="Pfam" id="PF13481">
    <property type="entry name" value="AAA_25"/>
    <property type="match status" value="1"/>
</dbReference>
<dbReference type="InterPro" id="IPR004504">
    <property type="entry name" value="DNA_repair_RadA"/>
</dbReference>
<feature type="region of interest" description="Lon-protease-like" evidence="11">
    <location>
        <begin position="357"/>
        <end position="458"/>
    </location>
</feature>
<dbReference type="GO" id="GO:0005829">
    <property type="term" value="C:cytosol"/>
    <property type="evidence" value="ECO:0007669"/>
    <property type="project" value="TreeGrafter"/>
</dbReference>
<evidence type="ECO:0000256" key="13">
    <source>
        <dbReference type="RuleBase" id="RU003555"/>
    </source>
</evidence>
<dbReference type="SMART" id="SM00382">
    <property type="entry name" value="AAA"/>
    <property type="match status" value="1"/>
</dbReference>
<evidence type="ECO:0000256" key="4">
    <source>
        <dbReference type="ARBA" id="ARBA00022771"/>
    </source>
</evidence>
<evidence type="ECO:0000256" key="12">
    <source>
        <dbReference type="NCBIfam" id="TIGR00416"/>
    </source>
</evidence>
<keyword evidence="3 11" id="KW-0227">DNA damage</keyword>
<evidence type="ECO:0000256" key="10">
    <source>
        <dbReference type="ARBA" id="ARBA00023204"/>
    </source>
</evidence>
<dbReference type="AlphaFoldDB" id="A0AA94L307"/>
<evidence type="ECO:0000256" key="5">
    <source>
        <dbReference type="ARBA" id="ARBA00022801"/>
    </source>
</evidence>
<evidence type="ECO:0000256" key="1">
    <source>
        <dbReference type="ARBA" id="ARBA00022723"/>
    </source>
</evidence>
<sequence>MAKLREIYICSSCGAQTMQWRGQCPGCHEWNTLEASVQARSSGKTRTSLGDSSASGRPVALCQVEDAGHEPYGSGLQALDRVLGKGLVPGAAILVGGEPGIGKSTLLLQVAGLVAAQMASAGRPVLYASGEESLPQIKGRAERLGMLDPNLLALATSRVEDVVEAANAQNPALLVVDSVQTLTSLEAEGLPGNVSQVRAVATSLLELCRRLGCTLILVGHVTKDGVLAGPRLLEHMVDTVISLEGDRRQMFRLLRVFKNRFGPNEELLVFRMGQRGMEVVDDPSTFFLGQRDASLSGTAVVMAVDGQRPLAVEVQALVSRTFLSIPRRAALGFDVGRLHLLLAVLEKRLKLNFAQVDIYAKVGGGMKLNEPGLDLALVAAVLSSYYDVPLPEKSVLWGEVDLNGQVRPVAAQDLRLTQARRLGFDPIVHPGDEKGGIATIAALQQRLFHRRHKAEDGE</sequence>
<dbReference type="GO" id="GO:0140664">
    <property type="term" value="F:ATP-dependent DNA damage sensor activity"/>
    <property type="evidence" value="ECO:0007669"/>
    <property type="project" value="InterPro"/>
</dbReference>
<accession>A0AA94L307</accession>
<keyword evidence="7 11" id="KW-0067">ATP-binding</keyword>
<dbReference type="SUPFAM" id="SSF54211">
    <property type="entry name" value="Ribosomal protein S5 domain 2-like"/>
    <property type="match status" value="1"/>
</dbReference>
<dbReference type="GO" id="GO:0000725">
    <property type="term" value="P:recombinational repair"/>
    <property type="evidence" value="ECO:0007669"/>
    <property type="project" value="UniProtKB-UniRule"/>
</dbReference>
<gene>
    <name evidence="11" type="primary">radA</name>
    <name evidence="15" type="ORF">SAMN02910291_02289</name>
</gene>
<dbReference type="GO" id="GO:0003684">
    <property type="term" value="F:damaged DNA binding"/>
    <property type="evidence" value="ECO:0007669"/>
    <property type="project" value="InterPro"/>
</dbReference>
<dbReference type="GO" id="GO:0016787">
    <property type="term" value="F:hydrolase activity"/>
    <property type="evidence" value="ECO:0007669"/>
    <property type="project" value="UniProtKB-KW"/>
</dbReference>
<keyword evidence="9 11" id="KW-0238">DNA-binding</keyword>
<dbReference type="PANTHER" id="PTHR32472">
    <property type="entry name" value="DNA REPAIR PROTEIN RADA"/>
    <property type="match status" value="1"/>
</dbReference>
<dbReference type="NCBIfam" id="TIGR00416">
    <property type="entry name" value="sms"/>
    <property type="match status" value="1"/>
</dbReference>
<keyword evidence="1 11" id="KW-0479">Metal-binding</keyword>
<dbReference type="InterPro" id="IPR041166">
    <property type="entry name" value="Rubredoxin_2"/>
</dbReference>
<proteinExistence type="inferred from homology"/>
<evidence type="ECO:0000256" key="2">
    <source>
        <dbReference type="ARBA" id="ARBA00022741"/>
    </source>
</evidence>
<evidence type="ECO:0000256" key="11">
    <source>
        <dbReference type="HAMAP-Rule" id="MF_01498"/>
    </source>
</evidence>
<dbReference type="Pfam" id="PF18073">
    <property type="entry name" value="Zn_ribbon_LapB"/>
    <property type="match status" value="1"/>
</dbReference>
<evidence type="ECO:0000313" key="16">
    <source>
        <dbReference type="Proteomes" id="UP000182680"/>
    </source>
</evidence>
<evidence type="ECO:0000313" key="15">
    <source>
        <dbReference type="EMBL" id="SFW65059.1"/>
    </source>
</evidence>
<comment type="caution">
    <text evidence="15">The sequence shown here is derived from an EMBL/GenBank/DDBJ whole genome shotgun (WGS) entry which is preliminary data.</text>
</comment>
<keyword evidence="4 13" id="KW-0863">Zinc-finger</keyword>
<dbReference type="OMA" id="CPECQAW"/>
<dbReference type="HAMAP" id="MF_01498">
    <property type="entry name" value="RadA_bact"/>
    <property type="match status" value="1"/>
</dbReference>
<keyword evidence="5" id="KW-0378">Hydrolase</keyword>
<dbReference type="InterPro" id="IPR003593">
    <property type="entry name" value="AAA+_ATPase"/>
</dbReference>
<dbReference type="PROSITE" id="PS50162">
    <property type="entry name" value="RECA_2"/>
    <property type="match status" value="1"/>
</dbReference>
<evidence type="ECO:0000259" key="14">
    <source>
        <dbReference type="PROSITE" id="PS50162"/>
    </source>
</evidence>
<dbReference type="InterPro" id="IPR027417">
    <property type="entry name" value="P-loop_NTPase"/>
</dbReference>
<protein>
    <recommendedName>
        <fullName evidence="11 12">DNA repair protein RadA</fullName>
    </recommendedName>
</protein>
<organism evidence="15 16">
    <name type="scientific">Desulfovibrio desulfuricans</name>
    <dbReference type="NCBI Taxonomy" id="876"/>
    <lineage>
        <taxon>Bacteria</taxon>
        <taxon>Pseudomonadati</taxon>
        <taxon>Thermodesulfobacteriota</taxon>
        <taxon>Desulfovibrionia</taxon>
        <taxon>Desulfovibrionales</taxon>
        <taxon>Desulfovibrionaceae</taxon>
        <taxon>Desulfovibrio</taxon>
    </lineage>
</organism>
<evidence type="ECO:0000256" key="6">
    <source>
        <dbReference type="ARBA" id="ARBA00022833"/>
    </source>
</evidence>
<comment type="similarity">
    <text evidence="11 13">Belongs to the RecA family. RadA subfamily.</text>
</comment>
<dbReference type="GO" id="GO:0008270">
    <property type="term" value="F:zinc ion binding"/>
    <property type="evidence" value="ECO:0007669"/>
    <property type="project" value="UniProtKB-KW"/>
</dbReference>
<keyword evidence="6 13" id="KW-0862">Zinc</keyword>
<comment type="function">
    <text evidence="13">DNA-dependent ATPase involved in processing of recombination intermediates, plays a role in repairing DNA breaks. Stimulates the branch migration of RecA-mediated strand transfer reactions, allowing the 3' invading strand to extend heteroduplex DNA faster. Binds ssDNA in the presence of ADP but not other nucleotides, has ATPase activity that is stimulated by ssDNA and various branched DNA structures, but inhibited by SSB. Does not have RecA's homology-searching function.</text>
</comment>
<evidence type="ECO:0000256" key="8">
    <source>
        <dbReference type="ARBA" id="ARBA00023016"/>
    </source>
</evidence>
<dbReference type="SUPFAM" id="SSF52540">
    <property type="entry name" value="P-loop containing nucleoside triphosphate hydrolases"/>
    <property type="match status" value="1"/>
</dbReference>
<dbReference type="PANTHER" id="PTHR32472:SF10">
    <property type="entry name" value="DNA REPAIR PROTEIN RADA-LIKE PROTEIN"/>
    <property type="match status" value="1"/>
</dbReference>
<keyword evidence="10 11" id="KW-0234">DNA repair</keyword>
<dbReference type="Proteomes" id="UP000182680">
    <property type="component" value="Unassembled WGS sequence"/>
</dbReference>
<evidence type="ECO:0000256" key="7">
    <source>
        <dbReference type="ARBA" id="ARBA00022840"/>
    </source>
</evidence>
<dbReference type="CDD" id="cd01121">
    <property type="entry name" value="RadA_SMS_N"/>
    <property type="match status" value="1"/>
</dbReference>
<dbReference type="PRINTS" id="PR01874">
    <property type="entry name" value="DNAREPAIRADA"/>
</dbReference>
<reference evidence="16" key="1">
    <citation type="submission" date="2016-11" db="EMBL/GenBank/DDBJ databases">
        <authorList>
            <person name="Jaros S."/>
            <person name="Januszkiewicz K."/>
            <person name="Wedrychowicz H."/>
        </authorList>
    </citation>
    <scope>NUCLEOTIDE SEQUENCE [LARGE SCALE GENOMIC DNA]</scope>
    <source>
        <strain evidence="16">DSM 7057</strain>
    </source>
</reference>